<feature type="transmembrane region" description="Helical" evidence="1">
    <location>
        <begin position="12"/>
        <end position="34"/>
    </location>
</feature>
<keyword evidence="1" id="KW-0812">Transmembrane</keyword>
<organism evidence="2 3">
    <name type="scientific">Candidatus Iainarchaeum sp</name>
    <dbReference type="NCBI Taxonomy" id="3101447"/>
    <lineage>
        <taxon>Archaea</taxon>
        <taxon>Candidatus Iainarchaeota</taxon>
        <taxon>Candidatus Iainarchaeia</taxon>
        <taxon>Candidatus Iainarchaeales</taxon>
        <taxon>Candidatus Iainarchaeaceae</taxon>
        <taxon>Candidatus Iainarchaeum</taxon>
    </lineage>
</organism>
<comment type="caution">
    <text evidence="2">The sequence shown here is derived from an EMBL/GenBank/DDBJ whole genome shotgun (WGS) entry which is preliminary data.</text>
</comment>
<name>A0A8T4C7C2_9ARCH</name>
<dbReference type="EMBL" id="VGJJ01000036">
    <property type="protein sequence ID" value="MBM3282492.1"/>
    <property type="molecule type" value="Genomic_DNA"/>
</dbReference>
<reference evidence="2" key="1">
    <citation type="submission" date="2019-03" db="EMBL/GenBank/DDBJ databases">
        <title>Lake Tanganyika Metagenome-Assembled Genomes (MAGs).</title>
        <authorList>
            <person name="Tran P."/>
        </authorList>
    </citation>
    <scope>NUCLEOTIDE SEQUENCE</scope>
    <source>
        <strain evidence="2">M_DeepCast_50m_m2_156</strain>
    </source>
</reference>
<accession>A0A8T4C7C2</accession>
<gene>
    <name evidence="2" type="ORF">FJY86_04105</name>
</gene>
<protein>
    <submittedName>
        <fullName evidence="2">Uncharacterized protein</fullName>
    </submittedName>
</protein>
<evidence type="ECO:0000313" key="3">
    <source>
        <dbReference type="Proteomes" id="UP000774699"/>
    </source>
</evidence>
<dbReference type="Proteomes" id="UP000774699">
    <property type="component" value="Unassembled WGS sequence"/>
</dbReference>
<proteinExistence type="predicted"/>
<keyword evidence="1" id="KW-1133">Transmembrane helix</keyword>
<dbReference type="AlphaFoldDB" id="A0A8T4C7C2"/>
<evidence type="ECO:0000313" key="2">
    <source>
        <dbReference type="EMBL" id="MBM3282492.1"/>
    </source>
</evidence>
<keyword evidence="1" id="KW-0472">Membrane</keyword>
<sequence length="197" mass="21502">MRTLNQRGQESAPFELLIAVILMGFVLFAGYQAMERLHEQTCANTINATLEGMARNLQNVVTGKGSAQLRFSFDSCSAKINDCDNFSTLSTTTDIMCIQLIDSTDPNVCSSYCSSARSICSLIQYKGKNDTFTKCVDISPSTIFPTQGSAQCPDRSSEGWTLQDFSSETIQQGTYSFLKASDLTATVPIVCAYLRTG</sequence>
<evidence type="ECO:0000256" key="1">
    <source>
        <dbReference type="SAM" id="Phobius"/>
    </source>
</evidence>